<feature type="domain" description="Sulfatase N-terminal" evidence="4">
    <location>
        <begin position="26"/>
        <end position="296"/>
    </location>
</feature>
<dbReference type="Pfam" id="PF00884">
    <property type="entry name" value="Sulfatase"/>
    <property type="match status" value="1"/>
</dbReference>
<sequence length="609" mass="67859">MLRHLHILILILSIAFTTAVHAADRPNFLWVTSEDNSPYLGCYGDAQAQTPNLDKLASEGIRFRNFFANAPVCSAARSTLIAGMYGSSLGIQNHRSKVAIPDSFKTYPEVLRAAGYYCTNNSKTDYNIVGRNKIWDESSNKAHYKNRKPGQPFFAVFNFTSSHESQVAPKAGKTTFRIPPEKIVLPPYHPDEPDIRRDWANYYDQMTIMDGQVGAVIDELKRAGLAEDTFIFYYGDHGGAMPGGKRSIQDRGTRVPLVVRIPGKWAKASPVAAGQWVDDLATFVDLPPTVFNLAGIETPKNYQGKPFLGEGRTAPRDEVFMHRGRMDERYDFSRSVRTQNFRYVRNYSPHRPWGQNYSYPFQVQPSMRAWYASFEAGRCNEAQAAYWKPKAASELYAITTDPFELANLASKGPQNPKVAELHQHLVRQMTETRDTGFIPEGMVPRLAGDKTIYDYAQSNAYPIGDIISLADIASDAQPEALPEFIKLLKHEHPVMRYWAATGCLILKDKAAPAKDALLAALADPMADVRVVAAEALGYIGETEKAVAALQGVLRDGNVYESLAALNTLDFMTGAGHVPLARAQAMVKDLKLAEPADRIQKFILDGRKWR</sequence>
<evidence type="ECO:0000256" key="2">
    <source>
        <dbReference type="ARBA" id="ARBA00022801"/>
    </source>
</evidence>
<protein>
    <submittedName>
        <fullName evidence="5">Sulfatase-like hydrolase/transferase</fullName>
    </submittedName>
</protein>
<evidence type="ECO:0000313" key="6">
    <source>
        <dbReference type="Proteomes" id="UP000593765"/>
    </source>
</evidence>
<dbReference type="RefSeq" id="WP_206291856.1">
    <property type="nucleotide sequence ID" value="NZ_CP063458.1"/>
</dbReference>
<name>A0A7M2WTK5_9BACT</name>
<dbReference type="InterPro" id="IPR017850">
    <property type="entry name" value="Alkaline_phosphatase_core_sf"/>
</dbReference>
<dbReference type="AlphaFoldDB" id="A0A7M2WTK5"/>
<dbReference type="EMBL" id="CP063458">
    <property type="protein sequence ID" value="QOV88848.1"/>
    <property type="molecule type" value="Genomic_DNA"/>
</dbReference>
<dbReference type="InterPro" id="IPR000917">
    <property type="entry name" value="Sulfatase_N"/>
</dbReference>
<dbReference type="PANTHER" id="PTHR42693">
    <property type="entry name" value="ARYLSULFATASE FAMILY MEMBER"/>
    <property type="match status" value="1"/>
</dbReference>
<evidence type="ECO:0000259" key="4">
    <source>
        <dbReference type="Pfam" id="PF00884"/>
    </source>
</evidence>
<accession>A0A7M2WTK5</accession>
<feature type="signal peptide" evidence="3">
    <location>
        <begin position="1"/>
        <end position="22"/>
    </location>
</feature>
<keyword evidence="3" id="KW-0732">Signal</keyword>
<keyword evidence="6" id="KW-1185">Reference proteome</keyword>
<dbReference type="SUPFAM" id="SSF48371">
    <property type="entry name" value="ARM repeat"/>
    <property type="match status" value="1"/>
</dbReference>
<feature type="chain" id="PRO_5034204624" evidence="3">
    <location>
        <begin position="23"/>
        <end position="609"/>
    </location>
</feature>
<dbReference type="Proteomes" id="UP000593765">
    <property type="component" value="Chromosome"/>
</dbReference>
<dbReference type="GO" id="GO:0004065">
    <property type="term" value="F:arylsulfatase activity"/>
    <property type="evidence" value="ECO:0007669"/>
    <property type="project" value="TreeGrafter"/>
</dbReference>
<comment type="similarity">
    <text evidence="1">Belongs to the sulfatase family.</text>
</comment>
<organism evidence="5 6">
    <name type="scientific">Humisphaera borealis</name>
    <dbReference type="NCBI Taxonomy" id="2807512"/>
    <lineage>
        <taxon>Bacteria</taxon>
        <taxon>Pseudomonadati</taxon>
        <taxon>Planctomycetota</taxon>
        <taxon>Phycisphaerae</taxon>
        <taxon>Tepidisphaerales</taxon>
        <taxon>Tepidisphaeraceae</taxon>
        <taxon>Humisphaera</taxon>
    </lineage>
</organism>
<dbReference type="SUPFAM" id="SSF53649">
    <property type="entry name" value="Alkaline phosphatase-like"/>
    <property type="match status" value="1"/>
</dbReference>
<dbReference type="InterPro" id="IPR011989">
    <property type="entry name" value="ARM-like"/>
</dbReference>
<evidence type="ECO:0000313" key="5">
    <source>
        <dbReference type="EMBL" id="QOV88848.1"/>
    </source>
</evidence>
<dbReference type="InterPro" id="IPR050738">
    <property type="entry name" value="Sulfatase"/>
</dbReference>
<evidence type="ECO:0000256" key="3">
    <source>
        <dbReference type="SAM" id="SignalP"/>
    </source>
</evidence>
<gene>
    <name evidence="5" type="ORF">IPV69_21880</name>
</gene>
<proteinExistence type="inferred from homology"/>
<reference evidence="5 6" key="1">
    <citation type="submission" date="2020-10" db="EMBL/GenBank/DDBJ databases">
        <title>Wide distribution of Phycisphaera-like planctomycetes from WD2101 soil group in peatlands and genome analysis of the first cultivated representative.</title>
        <authorList>
            <person name="Dedysh S.N."/>
            <person name="Beletsky A.V."/>
            <person name="Ivanova A."/>
            <person name="Kulichevskaya I.S."/>
            <person name="Suzina N.E."/>
            <person name="Philippov D.A."/>
            <person name="Rakitin A.L."/>
            <person name="Mardanov A.V."/>
            <person name="Ravin N.V."/>
        </authorList>
    </citation>
    <scope>NUCLEOTIDE SEQUENCE [LARGE SCALE GENOMIC DNA]</scope>
    <source>
        <strain evidence="5 6">M1803</strain>
    </source>
</reference>
<dbReference type="CDD" id="cd16027">
    <property type="entry name" value="SGSH"/>
    <property type="match status" value="1"/>
</dbReference>
<dbReference type="KEGG" id="hbs:IPV69_21880"/>
<keyword evidence="2 5" id="KW-0378">Hydrolase</keyword>
<evidence type="ECO:0000256" key="1">
    <source>
        <dbReference type="ARBA" id="ARBA00008779"/>
    </source>
</evidence>
<dbReference type="Gene3D" id="3.40.720.10">
    <property type="entry name" value="Alkaline Phosphatase, subunit A"/>
    <property type="match status" value="1"/>
</dbReference>
<dbReference type="InterPro" id="IPR016024">
    <property type="entry name" value="ARM-type_fold"/>
</dbReference>
<dbReference type="PANTHER" id="PTHR42693:SF53">
    <property type="entry name" value="ENDO-4-O-SULFATASE"/>
    <property type="match status" value="1"/>
</dbReference>
<dbReference type="Gene3D" id="1.25.10.10">
    <property type="entry name" value="Leucine-rich Repeat Variant"/>
    <property type="match status" value="1"/>
</dbReference>